<evidence type="ECO:0000256" key="1">
    <source>
        <dbReference type="SAM" id="SignalP"/>
    </source>
</evidence>
<dbReference type="Proteomes" id="UP001225356">
    <property type="component" value="Unassembled WGS sequence"/>
</dbReference>
<dbReference type="EMBL" id="JAUSQU010000001">
    <property type="protein sequence ID" value="MDP9842641.1"/>
    <property type="molecule type" value="Genomic_DNA"/>
</dbReference>
<evidence type="ECO:0008006" key="4">
    <source>
        <dbReference type="Google" id="ProtNLM"/>
    </source>
</evidence>
<comment type="caution">
    <text evidence="2">The sequence shown here is derived from an EMBL/GenBank/DDBJ whole genome shotgun (WGS) entry which is preliminary data.</text>
</comment>
<proteinExistence type="predicted"/>
<feature type="signal peptide" evidence="1">
    <location>
        <begin position="1"/>
        <end position="22"/>
    </location>
</feature>
<protein>
    <recommendedName>
        <fullName evidence="4">Lipoprotein</fullName>
    </recommendedName>
</protein>
<feature type="chain" id="PRO_5045645265" description="Lipoprotein" evidence="1">
    <location>
        <begin position="23"/>
        <end position="106"/>
    </location>
</feature>
<name>A0ABT9Q7C6_9ACTN</name>
<organism evidence="2 3">
    <name type="scientific">Streptosporangium lutulentum</name>
    <dbReference type="NCBI Taxonomy" id="1461250"/>
    <lineage>
        <taxon>Bacteria</taxon>
        <taxon>Bacillati</taxon>
        <taxon>Actinomycetota</taxon>
        <taxon>Actinomycetes</taxon>
        <taxon>Streptosporangiales</taxon>
        <taxon>Streptosporangiaceae</taxon>
        <taxon>Streptosporangium</taxon>
    </lineage>
</organism>
<keyword evidence="3" id="KW-1185">Reference proteome</keyword>
<sequence length="106" mass="11294">MDRRHHLLLSPALLAIFALGTAACSPSTITSVSARAVVENISHGKATPAPDEQPKVYRDAYSKGYSYAGSDCSKAERFSYSGSNLDRKGWVDGYNAGHADLCGRTG</sequence>
<dbReference type="PROSITE" id="PS51257">
    <property type="entry name" value="PROKAR_LIPOPROTEIN"/>
    <property type="match status" value="1"/>
</dbReference>
<dbReference type="RefSeq" id="WP_307556533.1">
    <property type="nucleotide sequence ID" value="NZ_JAUSQU010000001.1"/>
</dbReference>
<gene>
    <name evidence="2" type="ORF">J2853_001852</name>
</gene>
<evidence type="ECO:0000313" key="3">
    <source>
        <dbReference type="Proteomes" id="UP001225356"/>
    </source>
</evidence>
<keyword evidence="1" id="KW-0732">Signal</keyword>
<reference evidence="2 3" key="1">
    <citation type="submission" date="2023-07" db="EMBL/GenBank/DDBJ databases">
        <title>Sequencing the genomes of 1000 actinobacteria strains.</title>
        <authorList>
            <person name="Klenk H.-P."/>
        </authorList>
    </citation>
    <scope>NUCLEOTIDE SEQUENCE [LARGE SCALE GENOMIC DNA]</scope>
    <source>
        <strain evidence="2 3">DSM 46740</strain>
    </source>
</reference>
<accession>A0ABT9Q7C6</accession>
<evidence type="ECO:0000313" key="2">
    <source>
        <dbReference type="EMBL" id="MDP9842641.1"/>
    </source>
</evidence>